<comment type="catalytic activity">
    <reaction evidence="10 11">
        <text>RNA(n) + a ribonucleoside 5'-triphosphate = RNA(n+1) + diphosphate</text>
        <dbReference type="Rhea" id="RHEA:21248"/>
        <dbReference type="Rhea" id="RHEA-COMP:14527"/>
        <dbReference type="Rhea" id="RHEA-COMP:17342"/>
        <dbReference type="ChEBI" id="CHEBI:33019"/>
        <dbReference type="ChEBI" id="CHEBI:61557"/>
        <dbReference type="ChEBI" id="CHEBI:140395"/>
        <dbReference type="EC" id="2.7.7.6"/>
    </reaction>
</comment>
<dbReference type="PIRSF" id="PIRSF000744">
    <property type="entry name" value="RPO22"/>
    <property type="match status" value="1"/>
</dbReference>
<dbReference type="EMBL" id="MW167071">
    <property type="protein sequence ID" value="QQG63165.1"/>
    <property type="molecule type" value="Genomic_DNA"/>
</dbReference>
<evidence type="ECO:0000313" key="20">
    <source>
        <dbReference type="EMBL" id="QEJ80408.1"/>
    </source>
</evidence>
<comment type="function">
    <text evidence="8">Part of the DNA-dependent RNA polymerase which catalyzes the transcription of viral DNA into RNA using the four ribonucleoside triphosphates as substrates. Responsible for the transcription of early, intermediate and late genes. DNA-dependent RNA polymerase associates with the early transcription factor (ETF), itself composed of OPG118 and OPG133, thereby allowing the early genes transcription. Late transcription, and probably also intermediate transcription, require newly synthesized RNA polymerase.</text>
</comment>
<dbReference type="EMBL" id="KT438550">
    <property type="protein sequence ID" value="AOE46430.1"/>
    <property type="molecule type" value="Genomic_DNA"/>
</dbReference>
<accession>A0A2H4F0H2</accession>
<organismHost>
    <name type="scientific">Ovis aries</name>
    <name type="common">Sheep</name>
    <dbReference type="NCBI Taxonomy" id="9940"/>
</organismHost>
<dbReference type="Proteomes" id="UP000595695">
    <property type="component" value="Segment"/>
</dbReference>
<dbReference type="Proteomes" id="UP000322607">
    <property type="component" value="Segment"/>
</dbReference>
<dbReference type="Proteomes" id="UP000323174">
    <property type="component" value="Segment"/>
</dbReference>
<keyword evidence="7 11" id="KW-0804">Transcription</keyword>
<evidence type="ECO:0000313" key="25">
    <source>
        <dbReference type="Proteomes" id="UP000008028"/>
    </source>
</evidence>
<dbReference type="EMBL" id="MN072627">
    <property type="protein sequence ID" value="QEJ79814.1"/>
    <property type="molecule type" value="Genomic_DNA"/>
</dbReference>
<dbReference type="GO" id="GO:0000428">
    <property type="term" value="C:DNA-directed RNA polymerase complex"/>
    <property type="evidence" value="ECO:0007669"/>
    <property type="project" value="UniProtKB-UniRule"/>
</dbReference>
<evidence type="ECO:0000256" key="1">
    <source>
        <dbReference type="ARBA" id="ARBA00004328"/>
    </source>
</evidence>
<reference evidence="14" key="3">
    <citation type="submission" date="2017-09" db="EMBL/GenBank/DDBJ databases">
        <authorList>
            <person name="Ehlers B."/>
            <person name="Leendertz F.H."/>
        </authorList>
    </citation>
    <scope>NUCLEOTIDE SEQUENCE</scope>
    <source>
        <strain evidence="14">Jaipur</strain>
        <strain evidence="15">Romanian Fenner</strain>
    </source>
</reference>
<dbReference type="Pfam" id="PF05273">
    <property type="entry name" value="Pox_RNA_Pol_22"/>
    <property type="match status" value="1"/>
</dbReference>
<reference evidence="16" key="4">
    <citation type="journal article" date="2019" name="Transbound. Emerg. Dis.">
        <title>Extended sequencing of vaccine and wild-type capripoxvirus isolates provides insights into genes modulating virulence and host range.</title>
        <authorList>
            <person name="Biswas S."/>
            <person name="Noyce R.S."/>
            <person name="Babiuk L.A."/>
            <person name="Lung O."/>
            <person name="Bulach D.M."/>
            <person name="Bowden T.R."/>
            <person name="Boyle D.B."/>
            <person name="Babiuk S."/>
            <person name="Evans D.H."/>
        </authorList>
    </citation>
    <scope>NUCLEOTIDE SEQUENCE [LARGE SCALE GENOMIC DNA]</scope>
    <source>
        <strain evidence="16">Abu Gharib</strain>
        <strain evidence="18">Pendik</strain>
        <strain evidence="19">Saudi Arabia</strain>
        <strain evidence="17">Saudi Arabia vaccine</strain>
        <strain evidence="20">Turkey vaccine</strain>
    </source>
</reference>
<dbReference type="EMBL" id="MG000157">
    <property type="protein sequence ID" value="AVI09699.1"/>
    <property type="molecule type" value="Genomic_DNA"/>
</dbReference>
<dbReference type="EC" id="2.7.7.6" evidence="11"/>
<evidence type="ECO:0000313" key="18">
    <source>
        <dbReference type="EMBL" id="QEJ80110.1"/>
    </source>
</evidence>
<evidence type="ECO:0000313" key="13">
    <source>
        <dbReference type="EMBL" id="AOE46579.1"/>
    </source>
</evidence>
<evidence type="ECO:0000313" key="12">
    <source>
        <dbReference type="EMBL" id="AOE46430.1"/>
    </source>
</evidence>
<evidence type="ECO:0000313" key="26">
    <source>
        <dbReference type="Proteomes" id="UP000318608"/>
    </source>
</evidence>
<dbReference type="EMBL" id="MN072629">
    <property type="protein sequence ID" value="QEJ80110.1"/>
    <property type="molecule type" value="Genomic_DNA"/>
</dbReference>
<dbReference type="Proteomes" id="UP000663591">
    <property type="component" value="Segment"/>
</dbReference>
<evidence type="ECO:0000313" key="19">
    <source>
        <dbReference type="EMBL" id="QEJ80259.1"/>
    </source>
</evidence>
<dbReference type="GO" id="GO:0044423">
    <property type="term" value="C:virion component"/>
    <property type="evidence" value="ECO:0007669"/>
    <property type="project" value="UniProtKB-UniRule"/>
</dbReference>
<evidence type="ECO:0000313" key="14">
    <source>
        <dbReference type="EMBL" id="AVI09565.1"/>
    </source>
</evidence>
<evidence type="ECO:0000256" key="2">
    <source>
        <dbReference type="ARBA" id="ARBA00008385"/>
    </source>
</evidence>
<evidence type="ECO:0000256" key="4">
    <source>
        <dbReference type="ARBA" id="ARBA00022679"/>
    </source>
</evidence>
<dbReference type="EMBL" id="MG000156">
    <property type="protein sequence ID" value="AVI09565.1"/>
    <property type="molecule type" value="Genomic_DNA"/>
</dbReference>
<evidence type="ECO:0000256" key="10">
    <source>
        <dbReference type="ARBA" id="ARBA00048552"/>
    </source>
</evidence>
<name>A0A2H4F0H2_SHEV</name>
<evidence type="ECO:0000313" key="21">
    <source>
        <dbReference type="EMBL" id="QOK36657.1"/>
    </source>
</evidence>
<evidence type="ECO:0000313" key="24">
    <source>
        <dbReference type="EMBL" id="QRU95156.1"/>
    </source>
</evidence>
<evidence type="ECO:0000256" key="3">
    <source>
        <dbReference type="ARBA" id="ARBA00022478"/>
    </source>
</evidence>
<dbReference type="EMBL" id="MW167070">
    <property type="protein sequence ID" value="QQG63015.1"/>
    <property type="molecule type" value="Genomic_DNA"/>
</dbReference>
<evidence type="ECO:0000313" key="23">
    <source>
        <dbReference type="EMBL" id="QQG63165.1"/>
    </source>
</evidence>
<evidence type="ECO:0000313" key="15">
    <source>
        <dbReference type="EMBL" id="AVI09699.1"/>
    </source>
</evidence>
<dbReference type="EMBL" id="KT438551">
    <property type="protein sequence ID" value="AOE46579.1"/>
    <property type="molecule type" value="Genomic_DNA"/>
</dbReference>
<dbReference type="GO" id="GO:0019083">
    <property type="term" value="P:viral transcription"/>
    <property type="evidence" value="ECO:0007669"/>
    <property type="project" value="UniProtKB-UniRule"/>
</dbReference>
<dbReference type="Proteomes" id="UP000318608">
    <property type="component" value="Segment"/>
</dbReference>
<organism evidence="13 26">
    <name type="scientific">Sheeppox virus</name>
    <name type="common">SPPV</name>
    <dbReference type="NCBI Taxonomy" id="10266"/>
    <lineage>
        <taxon>Viruses</taxon>
        <taxon>Varidnaviria</taxon>
        <taxon>Bamfordvirae</taxon>
        <taxon>Nucleocytoviricota</taxon>
        <taxon>Pokkesviricetes</taxon>
        <taxon>Chitovirales</taxon>
        <taxon>Poxviridae</taxon>
        <taxon>Chordopoxvirinae</taxon>
        <taxon>Capripoxvirus</taxon>
        <taxon>Capripoxvirus sheeppox</taxon>
    </lineage>
</organism>
<evidence type="ECO:0000256" key="8">
    <source>
        <dbReference type="ARBA" id="ARBA00034678"/>
    </source>
</evidence>
<evidence type="ECO:0000313" key="22">
    <source>
        <dbReference type="EMBL" id="QQG63015.1"/>
    </source>
</evidence>
<evidence type="ECO:0000256" key="7">
    <source>
        <dbReference type="ARBA" id="ARBA00023163"/>
    </source>
</evidence>
<dbReference type="Proteomes" id="UP000316666">
    <property type="component" value="Genome"/>
</dbReference>
<protein>
    <recommendedName>
        <fullName evidence="11">DNA-directed RNA polymerase subunit</fullName>
        <ecNumber evidence="11">2.7.7.6</ecNumber>
    </recommendedName>
</protein>
<reference evidence="22" key="5">
    <citation type="journal article" date="2020" name="Microorganisms">
        <title>Establishment of a Challenge Model for Sheeppox Virus Infection.</title>
        <authorList>
            <person name="Wolff J."/>
            <person name="Abd El Rahman S."/>
            <person name="King J."/>
            <person name="El-Beskawy M."/>
            <person name="Pohlmann A."/>
            <person name="Beer M."/>
            <person name="Hoffmann B."/>
        </authorList>
    </citation>
    <scope>NUCLEOTIDE SEQUENCE [LARGE SCALE GENOMIC DNA]</scope>
    <source>
        <strain evidence="22">V123</strain>
        <strain evidence="23">V293</strain>
    </source>
</reference>
<evidence type="ECO:0000256" key="6">
    <source>
        <dbReference type="ARBA" id="ARBA00022844"/>
    </source>
</evidence>
<sequence length="185" mass="21226">MNPHNVKYLAKILCLKTEILKNPYAIISKDVVLRYNTTIKYGDLVTYITVQHKIDATKTLFQVFNESSVTYSPLEDDYGFPIIITSFLQTGHNKFPINFLYIDIVASDLFPKFVRLTDEEIVTVQSVLQIGDSKESLKLPKMLETEIAAKILFHKDIPLKIIRFFRNNIITGIEISDRAVINVLD</sequence>
<dbReference type="InterPro" id="IPR007937">
    <property type="entry name" value="RNA_Pol_22kDa_poxvir"/>
</dbReference>
<reference evidence="13" key="2">
    <citation type="submission" date="2015-08" db="EMBL/GenBank/DDBJ databases">
        <authorList>
            <person name="Babu N.S."/>
            <person name="Beckwith C.J."/>
            <person name="Beseler K.G."/>
            <person name="Brison A."/>
            <person name="Carone J.V."/>
            <person name="Caskin T.P."/>
            <person name="Diamond M."/>
            <person name="Durham M.E."/>
            <person name="Foxe J.M."/>
            <person name="Go M."/>
            <person name="Henderson B.A."/>
            <person name="Jones I.B."/>
            <person name="McGettigan J.A."/>
            <person name="Micheletti S.J."/>
            <person name="Nasrallah M.E."/>
            <person name="Ortiz D."/>
            <person name="Piller C.R."/>
            <person name="Privatt S.R."/>
            <person name="Schneider S.L."/>
            <person name="Sharp S."/>
            <person name="Smith T.C."/>
            <person name="Stanton J.D."/>
            <person name="Ullery H.E."/>
            <person name="Wilson R.J."/>
            <person name="Serrano M.G."/>
            <person name="Buck G."/>
            <person name="Lee V."/>
            <person name="Wang Y."/>
            <person name="Carvalho R."/>
            <person name="Voegtly L."/>
            <person name="Shi R."/>
            <person name="Duckworth R."/>
            <person name="Johnson A."/>
            <person name="Loviza R."/>
            <person name="Walstead R."/>
            <person name="Shah Z."/>
            <person name="Kiflezghi M."/>
            <person name="Wade K."/>
            <person name="Ball S.L."/>
            <person name="Bradley K.W."/>
            <person name="Asai D.J."/>
            <person name="Bowman C.A."/>
            <person name="Russell D.A."/>
            <person name="Pope W.H."/>
            <person name="Jacobs-Sera D."/>
            <person name="Hendrix R.W."/>
            <person name="Hatfull G.F."/>
        </authorList>
    </citation>
    <scope>NUCLEOTIDE SEQUENCE</scope>
    <source>
        <strain evidence="12">SPPV-GH</strain>
        <strain evidence="13">SPPV-GL</strain>
    </source>
</reference>
<comment type="subunit">
    <text evidence="9">The DNA-dependent RNA polymerase used for intermediate and late genes expression consists of eight subunits Rpo30/OPG66, Rpo7/OPG90, Rpo22/OPG103, Rpo147/OPG105, Rpo18/OPG119, Rpo19/OPG131, Rpo132/OPG151 and Rpo35/OPG156. The same holoenzyme, with the addition of the transcription-specificity factor OPG109, is used for early gene expression.</text>
</comment>
<evidence type="ECO:0000256" key="5">
    <source>
        <dbReference type="ARBA" id="ARBA00022695"/>
    </source>
</evidence>
<keyword evidence="5 11" id="KW-0548">Nucleotidyltransferase</keyword>
<dbReference type="EMBL" id="MN072626">
    <property type="protein sequence ID" value="QEJ79668.1"/>
    <property type="molecule type" value="Genomic_DNA"/>
</dbReference>
<keyword evidence="4 11" id="KW-0808">Transferase</keyword>
<evidence type="ECO:0000256" key="9">
    <source>
        <dbReference type="ARBA" id="ARBA00046483"/>
    </source>
</evidence>
<dbReference type="Proteomes" id="UP000318262">
    <property type="component" value="Segment"/>
</dbReference>
<comment type="subcellular location">
    <subcellularLocation>
        <location evidence="1">Virion</location>
    </subcellularLocation>
</comment>
<dbReference type="Proteomes" id="UP000008028">
    <property type="component" value="Segment"/>
</dbReference>
<evidence type="ECO:0000313" key="16">
    <source>
        <dbReference type="EMBL" id="QEJ79668.1"/>
    </source>
</evidence>
<dbReference type="Proteomes" id="UP000323058">
    <property type="component" value="Segment"/>
</dbReference>
<dbReference type="Proteomes" id="UP000593595">
    <property type="component" value="Segment"/>
</dbReference>
<keyword evidence="3 11" id="KW-0240">DNA-directed RNA polymerase</keyword>
<keyword evidence="25" id="KW-1185">Reference proteome</keyword>
<gene>
    <name evidence="14" type="primary">65</name>
    <name evidence="12" type="ORF">SPPV-GH_65</name>
    <name evidence="13" type="ORF">SPPV-GL_65</name>
    <name evidence="24" type="ORF">SPPV-Sri_069</name>
    <name evidence="16" type="ORF">SPX-AbuGharib_069</name>
    <name evidence="18" type="ORF">SPX-Pendick_069</name>
    <name evidence="19" type="ORF">SPX-SaudiArabia_069</name>
    <name evidence="17" type="ORF">SPX-vSaudiArabia_069</name>
    <name evidence="20" type="ORF">SPX-vTurkey_069</name>
</gene>
<dbReference type="EMBL" id="MN072630">
    <property type="protein sequence ID" value="QEJ80259.1"/>
    <property type="molecule type" value="Genomic_DNA"/>
</dbReference>
<reference evidence="25" key="1">
    <citation type="journal article" date="2002" name="J. Virol.">
        <title>The genomes of sheeppox and goatpox viruses.</title>
        <authorList>
            <person name="Tulman E.R."/>
            <person name="Afonso C.L."/>
            <person name="Lu Z."/>
            <person name="Zsak L."/>
            <person name="Sur J.H."/>
            <person name="Sandybaev N.T."/>
            <person name="Kerembekova U.Z."/>
            <person name="Zaitsev V.L."/>
            <person name="Kutish G.F."/>
            <person name="Rock D.L."/>
        </authorList>
    </citation>
    <scope>NUCLEOTIDE SEQUENCE [LARGE SCALE GENOMIC DNA]</scope>
    <source>
        <strain evidence="25">TU-V02127</strain>
    </source>
</reference>
<evidence type="ECO:0000256" key="11">
    <source>
        <dbReference type="PIRNR" id="PIRNR000744"/>
    </source>
</evidence>
<dbReference type="EMBL" id="MT137384">
    <property type="protein sequence ID" value="QRU95156.1"/>
    <property type="molecule type" value="Genomic_DNA"/>
</dbReference>
<comment type="similarity">
    <text evidence="2 11">Belongs to the poxviridae DNA-directed RNA polymerase 22 kDa subunit family.</text>
</comment>
<dbReference type="Proteomes" id="UP000323952">
    <property type="component" value="Segment"/>
</dbReference>
<dbReference type="Proteomes" id="UP000319451">
    <property type="component" value="Segment"/>
</dbReference>
<proteinExistence type="inferred from homology"/>
<dbReference type="GO" id="GO:0003899">
    <property type="term" value="F:DNA-directed RNA polymerase activity"/>
    <property type="evidence" value="ECO:0007669"/>
    <property type="project" value="UniProtKB-EC"/>
</dbReference>
<reference evidence="24" key="7">
    <citation type="submission" date="2020-03" db="EMBL/GenBank/DDBJ databases">
        <title>Sheeppox virus, strain Srinagar, vaccine virus, Complete genome.</title>
        <authorList>
            <person name="Kumar A."/>
            <person name="Venkatesan G."/>
            <person name="Singh R.K."/>
        </authorList>
    </citation>
    <scope>NUCLEOTIDE SEQUENCE</scope>
    <source>
        <strain evidence="24">Srinagar passage-40 vaccine</strain>
    </source>
</reference>
<keyword evidence="6 11" id="KW-0946">Virion</keyword>
<dbReference type="RefSeq" id="NP_659641.1">
    <property type="nucleotide sequence ID" value="NC_004002.1"/>
</dbReference>
<dbReference type="GO" id="GO:0003677">
    <property type="term" value="F:DNA binding"/>
    <property type="evidence" value="ECO:0007669"/>
    <property type="project" value="UniProtKB-UniRule"/>
</dbReference>
<dbReference type="Proteomes" id="UP000323980">
    <property type="component" value="Segment"/>
</dbReference>
<reference evidence="21" key="6">
    <citation type="journal article" date="2020" name="Viruses">
        <title>Experimental Infection and Genetic Characterization of Two Different Capripox Virus Isolates in Small Ruminants.</title>
        <authorList>
            <person name="Wolff J."/>
            <person name="King J."/>
            <person name="Moritz T."/>
            <person name="Pohlmann A."/>
            <person name="Hoffmann D."/>
            <person name="Beer M."/>
            <person name="Hoffmann B."/>
        </authorList>
    </citation>
    <scope>NUCLEOTIDE SEQUENCE [LARGE SCALE GENOMIC DNA]</scope>
    <source>
        <strain evidence="21">V104</strain>
    </source>
</reference>
<dbReference type="Proteomes" id="UP000595391">
    <property type="component" value="Segment"/>
</dbReference>
<dbReference type="KEGG" id="vg:944686"/>
<evidence type="ECO:0000313" key="17">
    <source>
        <dbReference type="EMBL" id="QEJ79814.1"/>
    </source>
</evidence>
<dbReference type="EMBL" id="MW020571">
    <property type="protein sequence ID" value="QOK36657.1"/>
    <property type="molecule type" value="Genomic_DNA"/>
</dbReference>
<dbReference type="EMBL" id="MN072631">
    <property type="protein sequence ID" value="QEJ80408.1"/>
    <property type="molecule type" value="Genomic_DNA"/>
</dbReference>